<comment type="caution">
    <text evidence="2">The sequence shown here is derived from an EMBL/GenBank/DDBJ whole genome shotgun (WGS) entry which is preliminary data.</text>
</comment>
<dbReference type="GeneID" id="42046519"/>
<protein>
    <submittedName>
        <fullName evidence="2">Uncharacterized protein</fullName>
    </submittedName>
</protein>
<keyword evidence="1" id="KW-0732">Signal</keyword>
<sequence length="129" mass="14000">MGLGGGVLLVVGCASVGCVFSESVRKENDRQGPNSTWFSARVRYSLEESSAATLSIPAMEYQQRNQDWKRISGAGTAQFLECLAQALPALLALHSLLRMPRRSEFDTNNNGPSSLRVMSSLLRGVIPTL</sequence>
<keyword evidence="3" id="KW-1185">Reference proteome</keyword>
<accession>A0A1L7V004</accession>
<feature type="signal peptide" evidence="1">
    <location>
        <begin position="1"/>
        <end position="21"/>
    </location>
</feature>
<dbReference type="AlphaFoldDB" id="A0A1L7V004"/>
<proteinExistence type="predicted"/>
<feature type="chain" id="PRO_5012792568" evidence="1">
    <location>
        <begin position="22"/>
        <end position="129"/>
    </location>
</feature>
<reference evidence="3" key="1">
    <citation type="journal article" date="2016" name="Genome Biol. Evol.">
        <title>Comparative 'omics' of the Fusarium fujikuroi species complex highlights differences in genetic potential and metabolite synthesis.</title>
        <authorList>
            <person name="Niehaus E.-M."/>
            <person name="Muensterkoetter M."/>
            <person name="Proctor R.H."/>
            <person name="Brown D.W."/>
            <person name="Sharon A."/>
            <person name="Idan Y."/>
            <person name="Oren-Young L."/>
            <person name="Sieber C.M."/>
            <person name="Novak O."/>
            <person name="Pencik A."/>
            <person name="Tarkowska D."/>
            <person name="Hromadova K."/>
            <person name="Freeman S."/>
            <person name="Maymon M."/>
            <person name="Elazar M."/>
            <person name="Youssef S.A."/>
            <person name="El-Shabrawy E.S.M."/>
            <person name="Shalaby A.B.A."/>
            <person name="Houterman P."/>
            <person name="Brock N.L."/>
            <person name="Burkhardt I."/>
            <person name="Tsavkelova E.A."/>
            <person name="Dickschat J.S."/>
            <person name="Galuszka P."/>
            <person name="Gueldener U."/>
            <person name="Tudzynski B."/>
        </authorList>
    </citation>
    <scope>NUCLEOTIDE SEQUENCE [LARGE SCALE GENOMIC DNA]</scope>
    <source>
        <strain evidence="3">ET1</strain>
    </source>
</reference>
<dbReference type="Proteomes" id="UP000183971">
    <property type="component" value="Unassembled WGS sequence"/>
</dbReference>
<dbReference type="EMBL" id="FJOF01000001">
    <property type="protein sequence ID" value="CZR33679.1"/>
    <property type="molecule type" value="Genomic_DNA"/>
</dbReference>
<organism evidence="2 3">
    <name type="scientific">Fusarium proliferatum (strain ET1)</name>
    <name type="common">Orchid endophyte fungus</name>
    <dbReference type="NCBI Taxonomy" id="1227346"/>
    <lineage>
        <taxon>Eukaryota</taxon>
        <taxon>Fungi</taxon>
        <taxon>Dikarya</taxon>
        <taxon>Ascomycota</taxon>
        <taxon>Pezizomycotina</taxon>
        <taxon>Sordariomycetes</taxon>
        <taxon>Hypocreomycetidae</taxon>
        <taxon>Hypocreales</taxon>
        <taxon>Nectriaceae</taxon>
        <taxon>Fusarium</taxon>
        <taxon>Fusarium fujikuroi species complex</taxon>
    </lineage>
</organism>
<name>A0A1L7V004_FUSPR</name>
<evidence type="ECO:0000256" key="1">
    <source>
        <dbReference type="SAM" id="SignalP"/>
    </source>
</evidence>
<evidence type="ECO:0000313" key="2">
    <source>
        <dbReference type="EMBL" id="CZR33679.1"/>
    </source>
</evidence>
<dbReference type="VEuPathDB" id="FungiDB:FPRO_01632"/>
<evidence type="ECO:0000313" key="3">
    <source>
        <dbReference type="Proteomes" id="UP000183971"/>
    </source>
</evidence>
<gene>
    <name evidence="2" type="ORF">FPRO_01632</name>
</gene>
<dbReference type="RefSeq" id="XP_031074841.1">
    <property type="nucleotide sequence ID" value="XM_031229317.1"/>
</dbReference>